<dbReference type="InterPro" id="IPR011494">
    <property type="entry name" value="HIRA-like_C"/>
</dbReference>
<accession>A0ABD0R6C7</accession>
<keyword evidence="3" id="KW-1185">Reference proteome</keyword>
<evidence type="ECO:0000259" key="1">
    <source>
        <dbReference type="Pfam" id="PF07569"/>
    </source>
</evidence>
<sequence>AGRLASRMSSTPHHLQQGITLAFLENQLSSALILLSASEYRHWLLIYARFLVNE</sequence>
<dbReference type="EMBL" id="JAMKFB020000005">
    <property type="protein sequence ID" value="KAL0193873.1"/>
    <property type="molecule type" value="Genomic_DNA"/>
</dbReference>
<feature type="non-terminal residue" evidence="2">
    <location>
        <position position="54"/>
    </location>
</feature>
<name>A0ABD0R6C7_CIRMR</name>
<evidence type="ECO:0000313" key="3">
    <source>
        <dbReference type="Proteomes" id="UP001529510"/>
    </source>
</evidence>
<protein>
    <recommendedName>
        <fullName evidence="1">Protein HIRA-like C-terminal domain-containing protein</fullName>
    </recommendedName>
</protein>
<proteinExistence type="predicted"/>
<reference evidence="2 3" key="1">
    <citation type="submission" date="2024-05" db="EMBL/GenBank/DDBJ databases">
        <title>Genome sequencing and assembly of Indian major carp, Cirrhinus mrigala (Hamilton, 1822).</title>
        <authorList>
            <person name="Mohindra V."/>
            <person name="Chowdhury L.M."/>
            <person name="Lal K."/>
            <person name="Jena J.K."/>
        </authorList>
    </citation>
    <scope>NUCLEOTIDE SEQUENCE [LARGE SCALE GENOMIC DNA]</scope>
    <source>
        <strain evidence="2">CM1030</strain>
        <tissue evidence="2">Blood</tissue>
    </source>
</reference>
<dbReference type="Pfam" id="PF07569">
    <property type="entry name" value="Hira"/>
    <property type="match status" value="1"/>
</dbReference>
<feature type="non-terminal residue" evidence="2">
    <location>
        <position position="1"/>
    </location>
</feature>
<organism evidence="2 3">
    <name type="scientific">Cirrhinus mrigala</name>
    <name type="common">Mrigala</name>
    <dbReference type="NCBI Taxonomy" id="683832"/>
    <lineage>
        <taxon>Eukaryota</taxon>
        <taxon>Metazoa</taxon>
        <taxon>Chordata</taxon>
        <taxon>Craniata</taxon>
        <taxon>Vertebrata</taxon>
        <taxon>Euteleostomi</taxon>
        <taxon>Actinopterygii</taxon>
        <taxon>Neopterygii</taxon>
        <taxon>Teleostei</taxon>
        <taxon>Ostariophysi</taxon>
        <taxon>Cypriniformes</taxon>
        <taxon>Cyprinidae</taxon>
        <taxon>Labeoninae</taxon>
        <taxon>Labeonini</taxon>
        <taxon>Cirrhinus</taxon>
    </lineage>
</organism>
<dbReference type="AlphaFoldDB" id="A0ABD0R6C7"/>
<feature type="domain" description="Protein HIRA-like C-terminal" evidence="1">
    <location>
        <begin position="8"/>
        <end position="54"/>
    </location>
</feature>
<comment type="caution">
    <text evidence="2">The sequence shown here is derived from an EMBL/GenBank/DDBJ whole genome shotgun (WGS) entry which is preliminary data.</text>
</comment>
<dbReference type="Proteomes" id="UP001529510">
    <property type="component" value="Unassembled WGS sequence"/>
</dbReference>
<gene>
    <name evidence="2" type="ORF">M9458_012169</name>
</gene>
<evidence type="ECO:0000313" key="2">
    <source>
        <dbReference type="EMBL" id="KAL0193873.1"/>
    </source>
</evidence>